<comment type="subcellular location">
    <subcellularLocation>
        <location evidence="2">Secreted</location>
    </subcellularLocation>
</comment>
<evidence type="ECO:0000256" key="7">
    <source>
        <dbReference type="ARBA" id="ARBA00022729"/>
    </source>
</evidence>
<sequence>MYLRTLLLSSALLATACAHEILFDRDLPPPIAVNDGSYTNCANAAWPPSNVGDELVPQAPDDELKAMVDEINPANVEAIITKLVSFGTRHTLSTFNSTTHGINAARDWIASEMRKYAAESEGRMTVQVQSYVQGVASRIPFPVTISNVLATVKGCEDPNRVYVMTGHYDSRVTDVMNYTADAPGANDDASGVAIAMELARVLAKRKPRATIILGAVAGEEQGLYGAGYLAGTLKNSSTNVEGMLNCDIVGSSTGDRGQKDPFTIRAFAQGPPPYESTTTAARRLQIGGENDSPARELARFSAEVAANKATGMNVAIIYRLDRFLRGGDHTPFLQAGFPAIRFTEPNENFNHQHQDLRTENGTVYGDLIDFVDFEYTARVGKVNLATLWSLSQAPGLPRNVTVDTTVLDNDTRLKWIASNDTSLASYEVVWRATTASLWTHVLDVGKVDSVTLPLSKDNVIFGVRAVGSNGYKSPAVYPFPG</sequence>
<dbReference type="OrthoDB" id="10013407at2759"/>
<evidence type="ECO:0000256" key="9">
    <source>
        <dbReference type="ARBA" id="ARBA00022833"/>
    </source>
</evidence>
<evidence type="ECO:0000313" key="14">
    <source>
        <dbReference type="Proteomes" id="UP000800039"/>
    </source>
</evidence>
<gene>
    <name evidence="13" type="ORF">K460DRAFT_273375</name>
</gene>
<dbReference type="Gene3D" id="3.40.630.10">
    <property type="entry name" value="Zn peptidases"/>
    <property type="match status" value="1"/>
</dbReference>
<keyword evidence="5 11" id="KW-0645">Protease</keyword>
<name>A0A9P4LDV3_9PLEO</name>
<evidence type="ECO:0000256" key="2">
    <source>
        <dbReference type="ARBA" id="ARBA00004613"/>
    </source>
</evidence>
<evidence type="ECO:0000256" key="11">
    <source>
        <dbReference type="RuleBase" id="RU361240"/>
    </source>
</evidence>
<keyword evidence="7 11" id="KW-0732">Signal</keyword>
<keyword evidence="6 11" id="KW-0479">Metal-binding</keyword>
<dbReference type="SUPFAM" id="SSF53187">
    <property type="entry name" value="Zn-dependent exopeptidases"/>
    <property type="match status" value="1"/>
</dbReference>
<accession>A0A9P4LDV3</accession>
<evidence type="ECO:0000256" key="8">
    <source>
        <dbReference type="ARBA" id="ARBA00022801"/>
    </source>
</evidence>
<feature type="chain" id="PRO_5040528373" description="Peptide hydrolase" evidence="11">
    <location>
        <begin position="19"/>
        <end position="481"/>
    </location>
</feature>
<dbReference type="RefSeq" id="XP_040793052.1">
    <property type="nucleotide sequence ID" value="XM_040927871.1"/>
</dbReference>
<evidence type="ECO:0000256" key="1">
    <source>
        <dbReference type="ARBA" id="ARBA00001947"/>
    </source>
</evidence>
<proteinExistence type="inferred from homology"/>
<keyword evidence="10" id="KW-0325">Glycoprotein</keyword>
<evidence type="ECO:0000256" key="4">
    <source>
        <dbReference type="ARBA" id="ARBA00022525"/>
    </source>
</evidence>
<comment type="similarity">
    <text evidence="3">Belongs to the peptidase M28 family. M28B subfamily.</text>
</comment>
<dbReference type="GO" id="GO:0008235">
    <property type="term" value="F:metalloexopeptidase activity"/>
    <property type="evidence" value="ECO:0007669"/>
    <property type="project" value="InterPro"/>
</dbReference>
<dbReference type="GO" id="GO:0046872">
    <property type="term" value="F:metal ion binding"/>
    <property type="evidence" value="ECO:0007669"/>
    <property type="project" value="UniProtKB-KW"/>
</dbReference>
<evidence type="ECO:0000256" key="6">
    <source>
        <dbReference type="ARBA" id="ARBA00022723"/>
    </source>
</evidence>
<dbReference type="GO" id="GO:0006508">
    <property type="term" value="P:proteolysis"/>
    <property type="evidence" value="ECO:0007669"/>
    <property type="project" value="UniProtKB-KW"/>
</dbReference>
<reference evidence="13" key="1">
    <citation type="submission" date="2020-01" db="EMBL/GenBank/DDBJ databases">
        <authorList>
            <consortium name="DOE Joint Genome Institute"/>
            <person name="Haridas S."/>
            <person name="Albert R."/>
            <person name="Binder M."/>
            <person name="Bloem J."/>
            <person name="Labutti K."/>
            <person name="Salamov A."/>
            <person name="Andreopoulos B."/>
            <person name="Baker S.E."/>
            <person name="Barry K."/>
            <person name="Bills G."/>
            <person name="Bluhm B.H."/>
            <person name="Cannon C."/>
            <person name="Castanera R."/>
            <person name="Culley D.E."/>
            <person name="Daum C."/>
            <person name="Ezra D."/>
            <person name="Gonzalez J.B."/>
            <person name="Henrissat B."/>
            <person name="Kuo A."/>
            <person name="Liang C."/>
            <person name="Lipzen A."/>
            <person name="Lutzoni F."/>
            <person name="Magnuson J."/>
            <person name="Mondo S."/>
            <person name="Nolan M."/>
            <person name="Ohm R."/>
            <person name="Pangilinan J."/>
            <person name="Park H.-J."/>
            <person name="Ramirez L."/>
            <person name="Alfaro M."/>
            <person name="Sun H."/>
            <person name="Tritt A."/>
            <person name="Yoshinaga Y."/>
            <person name="Zwiers L.-H."/>
            <person name="Turgeon B.G."/>
            <person name="Goodwin S.B."/>
            <person name="Spatafora J.W."/>
            <person name="Crous P.W."/>
            <person name="Grigoriev I.V."/>
        </authorList>
    </citation>
    <scope>NUCLEOTIDE SEQUENCE</scope>
    <source>
        <strain evidence="13">CBS 394.84</strain>
    </source>
</reference>
<dbReference type="PROSITE" id="PS51257">
    <property type="entry name" value="PROKAR_LIPOPROTEIN"/>
    <property type="match status" value="1"/>
</dbReference>
<evidence type="ECO:0000259" key="12">
    <source>
        <dbReference type="Pfam" id="PF04389"/>
    </source>
</evidence>
<dbReference type="Pfam" id="PF04389">
    <property type="entry name" value="Peptidase_M28"/>
    <property type="match status" value="1"/>
</dbReference>
<comment type="caution">
    <text evidence="13">The sequence shown here is derived from an EMBL/GenBank/DDBJ whole genome shotgun (WGS) entry which is preliminary data.</text>
</comment>
<comment type="cofactor">
    <cofactor evidence="1">
        <name>Zn(2+)</name>
        <dbReference type="ChEBI" id="CHEBI:29105"/>
    </cofactor>
</comment>
<feature type="signal peptide" evidence="11">
    <location>
        <begin position="1"/>
        <end position="18"/>
    </location>
</feature>
<keyword evidence="4" id="KW-0964">Secreted</keyword>
<evidence type="ECO:0000256" key="3">
    <source>
        <dbReference type="ARBA" id="ARBA00005634"/>
    </source>
</evidence>
<dbReference type="PANTHER" id="PTHR12147:SF26">
    <property type="entry name" value="PEPTIDASE M28 DOMAIN-CONTAINING PROTEIN"/>
    <property type="match status" value="1"/>
</dbReference>
<keyword evidence="14" id="KW-1185">Reference proteome</keyword>
<dbReference type="PANTHER" id="PTHR12147">
    <property type="entry name" value="METALLOPEPTIDASE M28 FAMILY MEMBER"/>
    <property type="match status" value="1"/>
</dbReference>
<keyword evidence="8 11" id="KW-0378">Hydrolase</keyword>
<dbReference type="InterPro" id="IPR007484">
    <property type="entry name" value="Peptidase_M28"/>
</dbReference>
<dbReference type="CDD" id="cd05642">
    <property type="entry name" value="M28_like"/>
    <property type="match status" value="1"/>
</dbReference>
<evidence type="ECO:0000256" key="10">
    <source>
        <dbReference type="ARBA" id="ARBA00023180"/>
    </source>
</evidence>
<dbReference type="Proteomes" id="UP000800039">
    <property type="component" value="Unassembled WGS sequence"/>
</dbReference>
<evidence type="ECO:0000256" key="5">
    <source>
        <dbReference type="ARBA" id="ARBA00022670"/>
    </source>
</evidence>
<dbReference type="AlphaFoldDB" id="A0A9P4LDV3"/>
<dbReference type="EC" id="3.4.-.-" evidence="11"/>
<dbReference type="GO" id="GO:0005576">
    <property type="term" value="C:extracellular region"/>
    <property type="evidence" value="ECO:0007669"/>
    <property type="project" value="UniProtKB-SubCell"/>
</dbReference>
<protein>
    <recommendedName>
        <fullName evidence="11">Peptide hydrolase</fullName>
        <ecNumber evidence="11">3.4.-.-</ecNumber>
    </recommendedName>
</protein>
<organism evidence="13 14">
    <name type="scientific">Cucurbitaria berberidis CBS 394.84</name>
    <dbReference type="NCBI Taxonomy" id="1168544"/>
    <lineage>
        <taxon>Eukaryota</taxon>
        <taxon>Fungi</taxon>
        <taxon>Dikarya</taxon>
        <taxon>Ascomycota</taxon>
        <taxon>Pezizomycotina</taxon>
        <taxon>Dothideomycetes</taxon>
        <taxon>Pleosporomycetidae</taxon>
        <taxon>Pleosporales</taxon>
        <taxon>Pleosporineae</taxon>
        <taxon>Cucurbitariaceae</taxon>
        <taxon>Cucurbitaria</taxon>
    </lineage>
</organism>
<evidence type="ECO:0000313" key="13">
    <source>
        <dbReference type="EMBL" id="KAF1850489.1"/>
    </source>
</evidence>
<dbReference type="GeneID" id="63845124"/>
<dbReference type="EMBL" id="ML976614">
    <property type="protein sequence ID" value="KAF1850489.1"/>
    <property type="molecule type" value="Genomic_DNA"/>
</dbReference>
<feature type="domain" description="Peptidase M28" evidence="12">
    <location>
        <begin position="147"/>
        <end position="355"/>
    </location>
</feature>
<dbReference type="InterPro" id="IPR045175">
    <property type="entry name" value="M28_fam"/>
</dbReference>
<keyword evidence="13" id="KW-0482">Metalloprotease</keyword>
<keyword evidence="9 11" id="KW-0862">Zinc</keyword>